<dbReference type="Proteomes" id="UP000010556">
    <property type="component" value="Unassembled WGS sequence"/>
</dbReference>
<sequence length="78" mass="7867">MAEAYCLPPCCPCGPALASLMGAPPLPLETMGGSGVGRGVPDAAGPPTQGRFTDTVMYYGYYSNATLNQPCADPPDGG</sequence>
<keyword evidence="1" id="KW-0812">Transmembrane</keyword>
<evidence type="ECO:0000313" key="1">
    <source>
        <dbReference type="EMBL" id="ELK38001.1"/>
    </source>
</evidence>
<evidence type="ECO:0000313" key="2">
    <source>
        <dbReference type="Proteomes" id="UP000010556"/>
    </source>
</evidence>
<proteinExistence type="predicted"/>
<organism evidence="1 2">
    <name type="scientific">Myotis davidii</name>
    <name type="common">David's myotis</name>
    <dbReference type="NCBI Taxonomy" id="225400"/>
    <lineage>
        <taxon>Eukaryota</taxon>
        <taxon>Metazoa</taxon>
        <taxon>Chordata</taxon>
        <taxon>Craniata</taxon>
        <taxon>Vertebrata</taxon>
        <taxon>Euteleostomi</taxon>
        <taxon>Mammalia</taxon>
        <taxon>Eutheria</taxon>
        <taxon>Laurasiatheria</taxon>
        <taxon>Chiroptera</taxon>
        <taxon>Yangochiroptera</taxon>
        <taxon>Vespertilionidae</taxon>
        <taxon>Myotis</taxon>
    </lineage>
</organism>
<dbReference type="EMBL" id="KB099688">
    <property type="protein sequence ID" value="ELK38001.1"/>
    <property type="molecule type" value="Genomic_DNA"/>
</dbReference>
<protein>
    <submittedName>
        <fullName evidence="1">Transmembrane channel-like protein 6</fullName>
    </submittedName>
</protein>
<keyword evidence="1" id="KW-0472">Membrane</keyword>
<name>L5MI25_MYODS</name>
<gene>
    <name evidence="1" type="ORF">MDA_GLEAN10004921</name>
</gene>
<keyword evidence="2" id="KW-1185">Reference proteome</keyword>
<reference evidence="2" key="1">
    <citation type="journal article" date="2013" name="Science">
        <title>Comparative analysis of bat genomes provides insight into the evolution of flight and immunity.</title>
        <authorList>
            <person name="Zhang G."/>
            <person name="Cowled C."/>
            <person name="Shi Z."/>
            <person name="Huang Z."/>
            <person name="Bishop-Lilly K.A."/>
            <person name="Fang X."/>
            <person name="Wynne J.W."/>
            <person name="Xiong Z."/>
            <person name="Baker M.L."/>
            <person name="Zhao W."/>
            <person name="Tachedjian M."/>
            <person name="Zhu Y."/>
            <person name="Zhou P."/>
            <person name="Jiang X."/>
            <person name="Ng J."/>
            <person name="Yang L."/>
            <person name="Wu L."/>
            <person name="Xiao J."/>
            <person name="Feng Y."/>
            <person name="Chen Y."/>
            <person name="Sun X."/>
            <person name="Zhang Y."/>
            <person name="Marsh G.A."/>
            <person name="Crameri G."/>
            <person name="Broder C.C."/>
            <person name="Frey K.G."/>
            <person name="Wang L.F."/>
            <person name="Wang J."/>
        </authorList>
    </citation>
    <scope>NUCLEOTIDE SEQUENCE [LARGE SCALE GENOMIC DNA]</scope>
</reference>
<dbReference type="AlphaFoldDB" id="L5MI25"/>
<accession>L5MI25</accession>